<dbReference type="InterPro" id="IPR044151">
    <property type="entry name" value="ALDH_KGSADH"/>
</dbReference>
<dbReference type="InterPro" id="IPR016161">
    <property type="entry name" value="Ald_DH/histidinol_DH"/>
</dbReference>
<dbReference type="RefSeq" id="WP_019618730.1">
    <property type="nucleotide sequence ID" value="NZ_JBHUNE010000009.1"/>
</dbReference>
<dbReference type="Proteomes" id="UP001597492">
    <property type="component" value="Unassembled WGS sequence"/>
</dbReference>
<evidence type="ECO:0000313" key="4">
    <source>
        <dbReference type="EMBL" id="MFD2759216.1"/>
    </source>
</evidence>
<evidence type="ECO:0000259" key="3">
    <source>
        <dbReference type="Pfam" id="PF00171"/>
    </source>
</evidence>
<dbReference type="CDD" id="cd07129">
    <property type="entry name" value="ALDH_KGSADH"/>
    <property type="match status" value="1"/>
</dbReference>
<gene>
    <name evidence="4" type="ORF">ACFSW7_12600</name>
</gene>
<feature type="domain" description="Aldehyde dehydrogenase" evidence="3">
    <location>
        <begin position="17"/>
        <end position="416"/>
    </location>
</feature>
<evidence type="ECO:0000256" key="2">
    <source>
        <dbReference type="SAM" id="MobiDB-lite"/>
    </source>
</evidence>
<feature type="region of interest" description="Disordered" evidence="2">
    <location>
        <begin position="481"/>
        <end position="512"/>
    </location>
</feature>
<name>A0ABW5V198_9MICO</name>
<dbReference type="SUPFAM" id="SSF53720">
    <property type="entry name" value="ALDH-like"/>
    <property type="match status" value="1"/>
</dbReference>
<dbReference type="PANTHER" id="PTHR43353">
    <property type="entry name" value="SUCCINATE-SEMIALDEHYDE DEHYDROGENASE, MITOCHONDRIAL"/>
    <property type="match status" value="1"/>
</dbReference>
<dbReference type="Gene3D" id="3.40.605.10">
    <property type="entry name" value="Aldehyde Dehydrogenase, Chain A, domain 1"/>
    <property type="match status" value="2"/>
</dbReference>
<accession>A0ABW5V198</accession>
<dbReference type="PANTHER" id="PTHR43353:SF3">
    <property type="entry name" value="ALDEHYDE DEHYDROGENASE-RELATED"/>
    <property type="match status" value="1"/>
</dbReference>
<evidence type="ECO:0000256" key="1">
    <source>
        <dbReference type="ARBA" id="ARBA00023002"/>
    </source>
</evidence>
<keyword evidence="1" id="KW-0560">Oxidoreductase</keyword>
<evidence type="ECO:0000313" key="5">
    <source>
        <dbReference type="Proteomes" id="UP001597492"/>
    </source>
</evidence>
<comment type="caution">
    <text evidence="4">The sequence shown here is derived from an EMBL/GenBank/DDBJ whole genome shotgun (WGS) entry which is preliminary data.</text>
</comment>
<reference evidence="5" key="1">
    <citation type="journal article" date="2019" name="Int. J. Syst. Evol. Microbiol.">
        <title>The Global Catalogue of Microorganisms (GCM) 10K type strain sequencing project: providing services to taxonomists for standard genome sequencing and annotation.</title>
        <authorList>
            <consortium name="The Broad Institute Genomics Platform"/>
            <consortium name="The Broad Institute Genome Sequencing Center for Infectious Disease"/>
            <person name="Wu L."/>
            <person name="Ma J."/>
        </authorList>
    </citation>
    <scope>NUCLEOTIDE SEQUENCE [LARGE SCALE GENOMIC DNA]</scope>
    <source>
        <strain evidence="5">TISTR 1514</strain>
    </source>
</reference>
<proteinExistence type="predicted"/>
<organism evidence="4 5">
    <name type="scientific">Gulosibacter faecalis</name>
    <dbReference type="NCBI Taxonomy" id="272240"/>
    <lineage>
        <taxon>Bacteria</taxon>
        <taxon>Bacillati</taxon>
        <taxon>Actinomycetota</taxon>
        <taxon>Actinomycetes</taxon>
        <taxon>Micrococcales</taxon>
        <taxon>Microbacteriaceae</taxon>
        <taxon>Gulosibacter</taxon>
    </lineage>
</organism>
<dbReference type="EMBL" id="JBHUNE010000009">
    <property type="protein sequence ID" value="MFD2759216.1"/>
    <property type="molecule type" value="Genomic_DNA"/>
</dbReference>
<keyword evidence="5" id="KW-1185">Reference proteome</keyword>
<dbReference type="Pfam" id="PF00171">
    <property type="entry name" value="Aldedh"/>
    <property type="match status" value="1"/>
</dbReference>
<dbReference type="InterPro" id="IPR015590">
    <property type="entry name" value="Aldehyde_DH_dom"/>
</dbReference>
<dbReference type="InterPro" id="IPR050740">
    <property type="entry name" value="Aldehyde_DH_Superfamily"/>
</dbReference>
<sequence length="512" mass="53235">MTTPHTNSPLIEQLDPEIEAIVAAADAAALAFADTTPKERGAALVAAADALDANADELVSIAQQETGLSEGRLRGELNRTAVQLRLFADVIVDGAYLDARIDAFDDDYALGVRPDLRRVLQPVGPIINFAASNFPFAFSVAGGDTAAALAAGSPVILKAHSGHPKLSVRTGEIVAEALKSAGMPDGVFAVITGQQNGTAVLKDPRIQAGSFTGSEHVGRLLADIAAARPQPIPFFGELGSTNPVFVTQAALDTRAADLVSGFVGSVSGSAGQLCTKPGFVFIPAGHGLDEQIVSAVDAANESTGEQRLLNPGITRGYNGRRDEVLAANGVRTIVDGASRVDDDGQGWTTPTIVAVSLDDFRAGREAILAEVFGPFSVLVEVPEGTDYAALVNEFFTGSLTTTIQAADGETSDELATLVRALRQVSGRILFGGWPTGVAVTYAQQHGGPWPATTNDSSTSVGTAAIGRFLRPVAFQSMPEELLPAPLKDSNPWGVPQRRGDAGESKSWGSSAR</sequence>
<protein>
    <submittedName>
        <fullName evidence="4">Aldehyde dehydrogenase (NADP(+))</fullName>
    </submittedName>
</protein>
<dbReference type="InterPro" id="IPR016162">
    <property type="entry name" value="Ald_DH_N"/>
</dbReference>